<evidence type="ECO:0000256" key="18">
    <source>
        <dbReference type="PIRNR" id="PIRNR001563"/>
    </source>
</evidence>
<comment type="pathway">
    <text evidence="3">Cofactor biosynthesis; tetrahydrofolylpolyglutamate biosynthesis.</text>
</comment>
<proteinExistence type="inferred from homology"/>
<dbReference type="InterPro" id="IPR036615">
    <property type="entry name" value="Mur_ligase_C_dom_sf"/>
</dbReference>
<dbReference type="EC" id="6.3.2.12" evidence="6"/>
<comment type="catalytic activity">
    <reaction evidence="16">
        <text>(6S)-5,6,7,8-tetrahydrofolyl-(gamma-L-Glu)(n) + L-glutamate + ATP = (6S)-5,6,7,8-tetrahydrofolyl-(gamma-L-Glu)(n+1) + ADP + phosphate + H(+)</text>
        <dbReference type="Rhea" id="RHEA:10580"/>
        <dbReference type="Rhea" id="RHEA-COMP:14738"/>
        <dbReference type="Rhea" id="RHEA-COMP:14740"/>
        <dbReference type="ChEBI" id="CHEBI:15378"/>
        <dbReference type="ChEBI" id="CHEBI:29985"/>
        <dbReference type="ChEBI" id="CHEBI:30616"/>
        <dbReference type="ChEBI" id="CHEBI:43474"/>
        <dbReference type="ChEBI" id="CHEBI:141005"/>
        <dbReference type="ChEBI" id="CHEBI:456216"/>
        <dbReference type="EC" id="6.3.2.17"/>
    </reaction>
</comment>
<dbReference type="EMBL" id="JXCY01000005">
    <property type="protein sequence ID" value="KOY76532.1"/>
    <property type="molecule type" value="Genomic_DNA"/>
</dbReference>
<keyword evidence="9 18" id="KW-0436">Ligase</keyword>
<dbReference type="EC" id="6.3.2.17" evidence="7"/>
<evidence type="ECO:0000256" key="17">
    <source>
        <dbReference type="ARBA" id="ARBA00049161"/>
    </source>
</evidence>
<dbReference type="Proteomes" id="UP000037778">
    <property type="component" value="Unassembled WGS sequence"/>
</dbReference>
<dbReference type="Gene3D" id="3.90.190.20">
    <property type="entry name" value="Mur ligase, C-terminal domain"/>
    <property type="match status" value="1"/>
</dbReference>
<dbReference type="SUPFAM" id="SSF53623">
    <property type="entry name" value="MurD-like peptide ligases, catalytic domain"/>
    <property type="match status" value="1"/>
</dbReference>
<comment type="cofactor">
    <cofactor evidence="1">
        <name>Mg(2+)</name>
        <dbReference type="ChEBI" id="CHEBI:18420"/>
    </cofactor>
</comment>
<dbReference type="PATRIC" id="fig|148814.8.peg.526"/>
<dbReference type="SUPFAM" id="SSF53244">
    <property type="entry name" value="MurD-like peptide ligases, peptide-binding domain"/>
    <property type="match status" value="1"/>
</dbReference>
<evidence type="ECO:0000256" key="16">
    <source>
        <dbReference type="ARBA" id="ARBA00047493"/>
    </source>
</evidence>
<keyword evidence="12 18" id="KW-0067">ATP-binding</keyword>
<dbReference type="GO" id="GO:0005524">
    <property type="term" value="F:ATP binding"/>
    <property type="evidence" value="ECO:0007669"/>
    <property type="project" value="UniProtKB-KW"/>
</dbReference>
<dbReference type="InterPro" id="IPR036565">
    <property type="entry name" value="Mur-like_cat_sf"/>
</dbReference>
<evidence type="ECO:0000256" key="7">
    <source>
        <dbReference type="ARBA" id="ARBA00013025"/>
    </source>
</evidence>
<dbReference type="Pfam" id="PF08245">
    <property type="entry name" value="Mur_ligase_M"/>
    <property type="match status" value="1"/>
</dbReference>
<feature type="domain" description="Mur ligase C-terminal" evidence="19">
    <location>
        <begin position="311"/>
        <end position="433"/>
    </location>
</feature>
<evidence type="ECO:0000256" key="11">
    <source>
        <dbReference type="ARBA" id="ARBA00022741"/>
    </source>
</evidence>
<dbReference type="GO" id="GO:0046872">
    <property type="term" value="F:metal ion binding"/>
    <property type="evidence" value="ECO:0007669"/>
    <property type="project" value="UniProtKB-KW"/>
</dbReference>
<dbReference type="NCBIfam" id="TIGR01499">
    <property type="entry name" value="folC"/>
    <property type="match status" value="1"/>
</dbReference>
<accession>A0A0M9DBF4</accession>
<dbReference type="InterPro" id="IPR004101">
    <property type="entry name" value="Mur_ligase_C"/>
</dbReference>
<gene>
    <name evidence="21" type="ORF">RZ71_13300</name>
</gene>
<comment type="similarity">
    <text evidence="4 18">Belongs to the folylpolyglutamate synthase family.</text>
</comment>
<dbReference type="PIRSF" id="PIRSF001563">
    <property type="entry name" value="Folylpolyglu_synth"/>
    <property type="match status" value="1"/>
</dbReference>
<dbReference type="InterPro" id="IPR013221">
    <property type="entry name" value="Mur_ligase_cen"/>
</dbReference>
<evidence type="ECO:0000256" key="8">
    <source>
        <dbReference type="ARBA" id="ARBA00019357"/>
    </source>
</evidence>
<evidence type="ECO:0000259" key="19">
    <source>
        <dbReference type="Pfam" id="PF02875"/>
    </source>
</evidence>
<organism evidence="21 22">
    <name type="scientific">Apilactobacillus kunkeei</name>
    <dbReference type="NCBI Taxonomy" id="148814"/>
    <lineage>
        <taxon>Bacteria</taxon>
        <taxon>Bacillati</taxon>
        <taxon>Bacillota</taxon>
        <taxon>Bacilli</taxon>
        <taxon>Lactobacillales</taxon>
        <taxon>Lactobacillaceae</taxon>
        <taxon>Apilactobacillus</taxon>
    </lineage>
</organism>
<dbReference type="GO" id="GO:0008841">
    <property type="term" value="F:dihydrofolate synthase activity"/>
    <property type="evidence" value="ECO:0007669"/>
    <property type="project" value="UniProtKB-EC"/>
</dbReference>
<evidence type="ECO:0000256" key="10">
    <source>
        <dbReference type="ARBA" id="ARBA00022723"/>
    </source>
</evidence>
<dbReference type="GO" id="GO:0005737">
    <property type="term" value="C:cytoplasm"/>
    <property type="evidence" value="ECO:0007669"/>
    <property type="project" value="TreeGrafter"/>
</dbReference>
<evidence type="ECO:0000256" key="2">
    <source>
        <dbReference type="ARBA" id="ARBA00004799"/>
    </source>
</evidence>
<feature type="domain" description="Mur ligase central" evidence="20">
    <location>
        <begin position="55"/>
        <end position="282"/>
    </location>
</feature>
<keyword evidence="13" id="KW-0460">Magnesium</keyword>
<dbReference type="InterPro" id="IPR001645">
    <property type="entry name" value="Folylpolyglutamate_synth"/>
</dbReference>
<dbReference type="GO" id="GO:0004326">
    <property type="term" value="F:tetrahydrofolylpolyglutamate synthase activity"/>
    <property type="evidence" value="ECO:0007669"/>
    <property type="project" value="UniProtKB-EC"/>
</dbReference>
<evidence type="ECO:0000256" key="12">
    <source>
        <dbReference type="ARBA" id="ARBA00022840"/>
    </source>
</evidence>
<comment type="caution">
    <text evidence="21">The sequence shown here is derived from an EMBL/GenBank/DDBJ whole genome shotgun (WGS) entry which is preliminary data.</text>
</comment>
<evidence type="ECO:0000313" key="22">
    <source>
        <dbReference type="Proteomes" id="UP000037778"/>
    </source>
</evidence>
<evidence type="ECO:0000313" key="21">
    <source>
        <dbReference type="EMBL" id="KOY76532.1"/>
    </source>
</evidence>
<dbReference type="PANTHER" id="PTHR11136:SF0">
    <property type="entry name" value="DIHYDROFOLATE SYNTHETASE-RELATED"/>
    <property type="match status" value="1"/>
</dbReference>
<comment type="pathway">
    <text evidence="2">Cofactor biosynthesis; tetrahydrofolate biosynthesis; 7,8-dihydrofolate from 2-amino-4-hydroxy-6-hydroxymethyl-7,8-dihydropteridine diphosphate and 4-aminobenzoate: step 2/2.</text>
</comment>
<evidence type="ECO:0000256" key="6">
    <source>
        <dbReference type="ARBA" id="ARBA00013023"/>
    </source>
</evidence>
<dbReference type="PANTHER" id="PTHR11136">
    <property type="entry name" value="FOLYLPOLYGLUTAMATE SYNTHASE-RELATED"/>
    <property type="match status" value="1"/>
</dbReference>
<evidence type="ECO:0000256" key="9">
    <source>
        <dbReference type="ARBA" id="ARBA00022598"/>
    </source>
</evidence>
<evidence type="ECO:0000256" key="13">
    <source>
        <dbReference type="ARBA" id="ARBA00022842"/>
    </source>
</evidence>
<evidence type="ECO:0000256" key="3">
    <source>
        <dbReference type="ARBA" id="ARBA00005150"/>
    </source>
</evidence>
<sequence length="447" mass="49836">MARLFFEGMTKMDYETALSFIHGRYKFKKHPSLDIIKDLLNRLGNPQKDINAIHVAGTNGKGSTVAYLRNIFQADHKTVGTFTSPFLIKFNERISVDGNPISDEDLIELVEKIKPIAEEMDETIVGGGPTEFEIITAMMFLYFAKHPVDVVIVEVGIGGILDSTNVFEPTVSVITTIGMDHMKLLGDTIPEIASQKAGIIKQNRPVVIGKVDDDAMEVFKNKAAEVDAPLYAYGSEFNTSKPVMNNNWQQSFDYEDDDNLVRNIKTSLLGFYQPHNAACAIKAYVLHQQDKGKEVNSSAIVSGIEKTTWPGRFERVNDQPLVVLDGAHNIDAINEIKKLLTKDFASNEIYIIIGILADKDYMDMLNILGSIKNVHLELTKFEAYGSRQSVDVDEISGQIKAKNPVSVIDDWKQAIAQTAGEMSEDDMILITGSLYFISDVRKLFKLE</sequence>
<comment type="catalytic activity">
    <reaction evidence="17">
        <text>7,8-dihydropteroate + L-glutamate + ATP = 7,8-dihydrofolate + ADP + phosphate + H(+)</text>
        <dbReference type="Rhea" id="RHEA:23584"/>
        <dbReference type="ChEBI" id="CHEBI:15378"/>
        <dbReference type="ChEBI" id="CHEBI:17839"/>
        <dbReference type="ChEBI" id="CHEBI:29985"/>
        <dbReference type="ChEBI" id="CHEBI:30616"/>
        <dbReference type="ChEBI" id="CHEBI:43474"/>
        <dbReference type="ChEBI" id="CHEBI:57451"/>
        <dbReference type="ChEBI" id="CHEBI:456216"/>
        <dbReference type="EC" id="6.3.2.12"/>
    </reaction>
</comment>
<dbReference type="AlphaFoldDB" id="A0A0M9DBF4"/>
<keyword evidence="14" id="KW-0289">Folate biosynthesis</keyword>
<dbReference type="FunFam" id="3.40.1190.10:FF:000004">
    <property type="entry name" value="Dihydrofolate synthase/folylpolyglutamate synthase"/>
    <property type="match status" value="1"/>
</dbReference>
<evidence type="ECO:0000256" key="15">
    <source>
        <dbReference type="ARBA" id="ARBA00030592"/>
    </source>
</evidence>
<keyword evidence="22" id="KW-1185">Reference proteome</keyword>
<evidence type="ECO:0000256" key="1">
    <source>
        <dbReference type="ARBA" id="ARBA00001946"/>
    </source>
</evidence>
<comment type="subunit">
    <text evidence="5">Monomer.</text>
</comment>
<evidence type="ECO:0000256" key="14">
    <source>
        <dbReference type="ARBA" id="ARBA00022909"/>
    </source>
</evidence>
<reference evidence="21 22" key="1">
    <citation type="journal article" date="2015" name="Genome Biol. Evol.">
        <title>Functionally Structured Genomes in Lactobacillus kunkeei Colonizing the Honey Crop and Food Products of Honeybees and Stingless Bees.</title>
        <authorList>
            <person name="Tamarit D."/>
            <person name="Ellegaard K.M."/>
            <person name="Wikander J."/>
            <person name="Olofsson T."/>
            <person name="Vasquez A."/>
            <person name="Andersson S.G."/>
        </authorList>
    </citation>
    <scope>NUCLEOTIDE SEQUENCE [LARGE SCALE GENOMIC DNA]</scope>
    <source>
        <strain evidence="21 22">LAko</strain>
    </source>
</reference>
<dbReference type="GO" id="GO:0046656">
    <property type="term" value="P:folic acid biosynthetic process"/>
    <property type="evidence" value="ECO:0007669"/>
    <property type="project" value="UniProtKB-KW"/>
</dbReference>
<name>A0A0M9DBF4_9LACO</name>
<dbReference type="Pfam" id="PF02875">
    <property type="entry name" value="Mur_ligase_C"/>
    <property type="match status" value="1"/>
</dbReference>
<protein>
    <recommendedName>
        <fullName evidence="8">Dihydrofolate synthase/folylpolyglutamate synthase</fullName>
        <ecNumber evidence="6">6.3.2.12</ecNumber>
        <ecNumber evidence="7">6.3.2.17</ecNumber>
    </recommendedName>
    <alternativeName>
        <fullName evidence="15">Tetrahydrofolylpolyglutamate synthase</fullName>
    </alternativeName>
</protein>
<evidence type="ECO:0000259" key="20">
    <source>
        <dbReference type="Pfam" id="PF08245"/>
    </source>
</evidence>
<keyword evidence="11 18" id="KW-0547">Nucleotide-binding</keyword>
<evidence type="ECO:0000256" key="4">
    <source>
        <dbReference type="ARBA" id="ARBA00008276"/>
    </source>
</evidence>
<evidence type="ECO:0000256" key="5">
    <source>
        <dbReference type="ARBA" id="ARBA00011245"/>
    </source>
</evidence>
<dbReference type="Gene3D" id="3.40.1190.10">
    <property type="entry name" value="Mur-like, catalytic domain"/>
    <property type="match status" value="1"/>
</dbReference>
<keyword evidence="10" id="KW-0479">Metal-binding</keyword>